<proteinExistence type="predicted"/>
<comment type="caution">
    <text evidence="2">The sequence shown here is derived from an EMBL/GenBank/DDBJ whole genome shotgun (WGS) entry which is preliminary data.</text>
</comment>
<dbReference type="InterPro" id="IPR026444">
    <property type="entry name" value="Secre_tail"/>
</dbReference>
<keyword evidence="3" id="KW-1185">Reference proteome</keyword>
<dbReference type="OrthoDB" id="1123245at2"/>
<feature type="domain" description="Secretion system C-terminal sorting" evidence="1">
    <location>
        <begin position="298"/>
        <end position="370"/>
    </location>
</feature>
<dbReference type="NCBIfam" id="TIGR04183">
    <property type="entry name" value="Por_Secre_tail"/>
    <property type="match status" value="1"/>
</dbReference>
<evidence type="ECO:0000313" key="3">
    <source>
        <dbReference type="Proteomes" id="UP000272117"/>
    </source>
</evidence>
<dbReference type="Proteomes" id="UP000272117">
    <property type="component" value="Unassembled WGS sequence"/>
</dbReference>
<name>A0A3M9MML7_9BACT</name>
<sequence>MKPPLPLKKAKTLVLPFFLLFLISFSVQATHLRGGELYYKSDTTAARNPLKFFITLVTYSVAPPPFEDLEATLYFGDCTSQTVARESRTLLGDSPLGTFVNTYQFEHTFAGPGTYKITYAGSSRNAGTVNISNSVQQRFFLQSTLVADPLLGINRSPVLRTLPVDIALRNQFFTHNPSAFDADGDSLSYKLVTPLTSNGENACGTPLGQEIPSHRGLENFLGVPDARSPAGFTLDRKTGQLTWNTPGVLGEYIVAMVVEEWRGGRLIGQVMRDRQLLVRETPIVTGVSEEWQEQISTFPNPASSTLTLKVPAHLQLRETQVYNSVGTAFTLPVWVKTKDEWVFNVEGLPEGLYLLHLRTAQGKMTKKLMVKR</sequence>
<evidence type="ECO:0000259" key="1">
    <source>
        <dbReference type="Pfam" id="PF18962"/>
    </source>
</evidence>
<protein>
    <submittedName>
        <fullName evidence="2">T9SS C-terminal target domain-containing protein</fullName>
    </submittedName>
</protein>
<accession>A0A3M9MML7</accession>
<organism evidence="2 3">
    <name type="scientific">Rufibacter latericius</name>
    <dbReference type="NCBI Taxonomy" id="2487040"/>
    <lineage>
        <taxon>Bacteria</taxon>
        <taxon>Pseudomonadati</taxon>
        <taxon>Bacteroidota</taxon>
        <taxon>Cytophagia</taxon>
        <taxon>Cytophagales</taxon>
        <taxon>Hymenobacteraceae</taxon>
        <taxon>Rufibacter</taxon>
    </lineage>
</organism>
<dbReference type="EMBL" id="RJJD01000008">
    <property type="protein sequence ID" value="RNI25908.1"/>
    <property type="molecule type" value="Genomic_DNA"/>
</dbReference>
<evidence type="ECO:0000313" key="2">
    <source>
        <dbReference type="EMBL" id="RNI25908.1"/>
    </source>
</evidence>
<gene>
    <name evidence="2" type="ORF">EFB08_13795</name>
</gene>
<dbReference type="Pfam" id="PF18962">
    <property type="entry name" value="Por_Secre_tail"/>
    <property type="match status" value="1"/>
</dbReference>
<reference evidence="2 3" key="1">
    <citation type="submission" date="2018-11" db="EMBL/GenBank/DDBJ databases">
        <title>Rufibacter latericius sp. nov., isolated from water in Baiyang Lake.</title>
        <authorList>
            <person name="Yang Y."/>
        </authorList>
    </citation>
    <scope>NUCLEOTIDE SEQUENCE [LARGE SCALE GENOMIC DNA]</scope>
    <source>
        <strain evidence="2 3">R-22-1c-1</strain>
    </source>
</reference>
<dbReference type="AlphaFoldDB" id="A0A3M9MML7"/>